<sequence length="83" mass="9059">MGFEVRVLKEAHRAGSSAEDRCVSFDLISTTTIRGWRSARKASGGTYLHFNSFGTLTKSCLLPPFSSLPANNSHAITNQDVQD</sequence>
<dbReference type="AlphaFoldDB" id="A0AAV4Q3N7"/>
<dbReference type="Proteomes" id="UP001054945">
    <property type="component" value="Unassembled WGS sequence"/>
</dbReference>
<reference evidence="1 2" key="1">
    <citation type="submission" date="2021-06" db="EMBL/GenBank/DDBJ databases">
        <title>Caerostris extrusa draft genome.</title>
        <authorList>
            <person name="Kono N."/>
            <person name="Arakawa K."/>
        </authorList>
    </citation>
    <scope>NUCLEOTIDE SEQUENCE [LARGE SCALE GENOMIC DNA]</scope>
</reference>
<proteinExistence type="predicted"/>
<evidence type="ECO:0000313" key="2">
    <source>
        <dbReference type="Proteomes" id="UP001054945"/>
    </source>
</evidence>
<dbReference type="EMBL" id="BPLR01005639">
    <property type="protein sequence ID" value="GIY03892.1"/>
    <property type="molecule type" value="Genomic_DNA"/>
</dbReference>
<comment type="caution">
    <text evidence="1">The sequence shown here is derived from an EMBL/GenBank/DDBJ whole genome shotgun (WGS) entry which is preliminary data.</text>
</comment>
<keyword evidence="2" id="KW-1185">Reference proteome</keyword>
<name>A0AAV4Q3N7_CAEEX</name>
<protein>
    <submittedName>
        <fullName evidence="1">Uncharacterized protein</fullName>
    </submittedName>
</protein>
<evidence type="ECO:0000313" key="1">
    <source>
        <dbReference type="EMBL" id="GIY03892.1"/>
    </source>
</evidence>
<organism evidence="1 2">
    <name type="scientific">Caerostris extrusa</name>
    <name type="common">Bark spider</name>
    <name type="synonym">Caerostris bankana</name>
    <dbReference type="NCBI Taxonomy" id="172846"/>
    <lineage>
        <taxon>Eukaryota</taxon>
        <taxon>Metazoa</taxon>
        <taxon>Ecdysozoa</taxon>
        <taxon>Arthropoda</taxon>
        <taxon>Chelicerata</taxon>
        <taxon>Arachnida</taxon>
        <taxon>Araneae</taxon>
        <taxon>Araneomorphae</taxon>
        <taxon>Entelegynae</taxon>
        <taxon>Araneoidea</taxon>
        <taxon>Araneidae</taxon>
        <taxon>Caerostris</taxon>
    </lineage>
</organism>
<accession>A0AAV4Q3N7</accession>
<gene>
    <name evidence="1" type="ORF">CEXT_741581</name>
</gene>